<feature type="transmembrane region" description="Helical" evidence="1">
    <location>
        <begin position="219"/>
        <end position="237"/>
    </location>
</feature>
<feature type="transmembrane region" description="Helical" evidence="1">
    <location>
        <begin position="6"/>
        <end position="27"/>
    </location>
</feature>
<keyword evidence="1" id="KW-0472">Membrane</keyword>
<organism evidence="2 3">
    <name type="scientific">Caloranaerobacter azorensis H53214</name>
    <dbReference type="NCBI Taxonomy" id="1156417"/>
    <lineage>
        <taxon>Bacteria</taxon>
        <taxon>Bacillati</taxon>
        <taxon>Bacillota</taxon>
        <taxon>Tissierellia</taxon>
        <taxon>Tissierellales</taxon>
        <taxon>Thermohalobacteraceae</taxon>
        <taxon>Caloranaerobacter</taxon>
    </lineage>
</organism>
<comment type="caution">
    <text evidence="2">The sequence shown here is derived from an EMBL/GenBank/DDBJ whole genome shotgun (WGS) entry which is preliminary data.</text>
</comment>
<sequence length="306" mass="32184">MKMKEILLEGLYVLAGLVSLITGYMALKDRELSTRIGTALFWGILAVIFIIGKYLPPSVVGFMLFIMGILTAFKQVRLGSLKNADEKFRKEKARLIGNKIFIPALTIAVFAFGIAQFTELGGLVGLGFGAIVATIIALVMTKAEIKYVGYDGSRLLQQVGSVSILPQLLAALGALFNAAGVGQVIAQGISSIIPEGNVLAGVIAYCVGMAVFTMIMGNAFAAFAVITAGIGLPFVFSQGANPAIAGALALTAGYCGTLMTPMAANFNIVPAAILETKNKNRVILSQVPFALALLATHIVLMYILAF</sequence>
<feature type="transmembrane region" description="Helical" evidence="1">
    <location>
        <begin position="287"/>
        <end position="305"/>
    </location>
</feature>
<feature type="transmembrane region" description="Helical" evidence="1">
    <location>
        <begin position="123"/>
        <end position="141"/>
    </location>
</feature>
<dbReference type="EMBL" id="AZTB01000018">
    <property type="protein sequence ID" value="KGG80657.1"/>
    <property type="molecule type" value="Genomic_DNA"/>
</dbReference>
<accession>A0A096BIG6</accession>
<gene>
    <name evidence="2" type="ORF">Y919_04945</name>
</gene>
<evidence type="ECO:0000313" key="3">
    <source>
        <dbReference type="Proteomes" id="UP000029622"/>
    </source>
</evidence>
<dbReference type="Proteomes" id="UP000029622">
    <property type="component" value="Unassembled WGS sequence"/>
</dbReference>
<evidence type="ECO:0000256" key="1">
    <source>
        <dbReference type="SAM" id="Phobius"/>
    </source>
</evidence>
<protein>
    <submittedName>
        <fullName evidence="2">Membrane protein</fullName>
    </submittedName>
</protein>
<name>A0A096BIG6_9FIRM</name>
<keyword evidence="1" id="KW-0812">Transmembrane</keyword>
<feature type="transmembrane region" description="Helical" evidence="1">
    <location>
        <begin position="243"/>
        <end position="266"/>
    </location>
</feature>
<dbReference type="STRING" id="1156417.Y919_04945"/>
<dbReference type="Pfam" id="PF06166">
    <property type="entry name" value="DUF979"/>
    <property type="match status" value="1"/>
</dbReference>
<dbReference type="AlphaFoldDB" id="A0A096BIG6"/>
<feature type="transmembrane region" description="Helical" evidence="1">
    <location>
        <begin position="162"/>
        <end position="186"/>
    </location>
</feature>
<feature type="transmembrane region" description="Helical" evidence="1">
    <location>
        <begin position="100"/>
        <end position="117"/>
    </location>
</feature>
<reference evidence="2 3" key="1">
    <citation type="submission" date="2013-12" db="EMBL/GenBank/DDBJ databases">
        <title>Draft genome sequence of Caloranaerobacter sp. H53214.</title>
        <authorList>
            <person name="Jiang L.J."/>
            <person name="Shao Z.Z."/>
            <person name="Long M.N."/>
        </authorList>
    </citation>
    <scope>NUCLEOTIDE SEQUENCE [LARGE SCALE GENOMIC DNA]</scope>
    <source>
        <strain evidence="2 3">H53214</strain>
    </source>
</reference>
<dbReference type="InterPro" id="IPR009323">
    <property type="entry name" value="DUF979"/>
</dbReference>
<evidence type="ECO:0000313" key="2">
    <source>
        <dbReference type="EMBL" id="KGG80657.1"/>
    </source>
</evidence>
<keyword evidence="1" id="KW-1133">Transmembrane helix</keyword>
<feature type="transmembrane region" description="Helical" evidence="1">
    <location>
        <begin position="39"/>
        <end position="55"/>
    </location>
</feature>
<proteinExistence type="predicted"/>
<feature type="transmembrane region" description="Helical" evidence="1">
    <location>
        <begin position="192"/>
        <end position="212"/>
    </location>
</feature>